<evidence type="ECO:0000313" key="3">
    <source>
        <dbReference type="Proteomes" id="UP000270924"/>
    </source>
</evidence>
<accession>A0A3P7DVH3</accession>
<protein>
    <recommendedName>
        <fullName evidence="4">Secreted protein</fullName>
    </recommendedName>
</protein>
<feature type="chain" id="PRO_5018174313" description="Secreted protein" evidence="1">
    <location>
        <begin position="18"/>
        <end position="90"/>
    </location>
</feature>
<proteinExistence type="predicted"/>
<keyword evidence="1" id="KW-0732">Signal</keyword>
<evidence type="ECO:0000256" key="1">
    <source>
        <dbReference type="SAM" id="SignalP"/>
    </source>
</evidence>
<keyword evidence="3" id="KW-1185">Reference proteome</keyword>
<evidence type="ECO:0000313" key="2">
    <source>
        <dbReference type="EMBL" id="VDM14080.1"/>
    </source>
</evidence>
<sequence>MYPATFLITVLVAHVNAIVPAHNSGKGLRPWLQTGPPRFKQNQRVVHEVFLNDKAIFKCTALARPAPKVAHAQAGATKNKRIILMTRASL</sequence>
<name>A0A3P7DVH3_WUCBA</name>
<organism evidence="2 3">
    <name type="scientific">Wuchereria bancrofti</name>
    <dbReference type="NCBI Taxonomy" id="6293"/>
    <lineage>
        <taxon>Eukaryota</taxon>
        <taxon>Metazoa</taxon>
        <taxon>Ecdysozoa</taxon>
        <taxon>Nematoda</taxon>
        <taxon>Chromadorea</taxon>
        <taxon>Rhabditida</taxon>
        <taxon>Spirurina</taxon>
        <taxon>Spiruromorpha</taxon>
        <taxon>Filarioidea</taxon>
        <taxon>Onchocercidae</taxon>
        <taxon>Wuchereria</taxon>
    </lineage>
</organism>
<reference evidence="2 3" key="1">
    <citation type="submission" date="2018-11" db="EMBL/GenBank/DDBJ databases">
        <authorList>
            <consortium name="Pathogen Informatics"/>
        </authorList>
    </citation>
    <scope>NUCLEOTIDE SEQUENCE [LARGE SCALE GENOMIC DNA]</scope>
</reference>
<evidence type="ECO:0008006" key="4">
    <source>
        <dbReference type="Google" id="ProtNLM"/>
    </source>
</evidence>
<dbReference type="EMBL" id="UYWW01005337">
    <property type="protein sequence ID" value="VDM14080.1"/>
    <property type="molecule type" value="Genomic_DNA"/>
</dbReference>
<dbReference type="Proteomes" id="UP000270924">
    <property type="component" value="Unassembled WGS sequence"/>
</dbReference>
<feature type="signal peptide" evidence="1">
    <location>
        <begin position="1"/>
        <end position="17"/>
    </location>
</feature>
<dbReference type="InParanoid" id="A0A3P7DVH3"/>
<gene>
    <name evidence="2" type="ORF">WBA_LOCUS7466</name>
</gene>
<dbReference type="AlphaFoldDB" id="A0A3P7DVH3"/>
<feature type="non-terminal residue" evidence="2">
    <location>
        <position position="90"/>
    </location>
</feature>